<sequence>MSVVEASAVAMEPVLQASETSPARYLRDLGDMFLQMFEQGGAQHYLCSEPPKGLHTNDITVTEGAKAKASDAGEGVKAKSHDTGAMALDVRASPHRRGG</sequence>
<comment type="caution">
    <text evidence="2">The sequence shown here is derived from an EMBL/GenBank/DDBJ whole genome shotgun (WGS) entry which is preliminary data.</text>
</comment>
<accession>A0A8J5T6X8</accession>
<evidence type="ECO:0000313" key="2">
    <source>
        <dbReference type="EMBL" id="KAG8081207.1"/>
    </source>
</evidence>
<evidence type="ECO:0000313" key="3">
    <source>
        <dbReference type="Proteomes" id="UP000729402"/>
    </source>
</evidence>
<keyword evidence="3" id="KW-1185">Reference proteome</keyword>
<dbReference type="Proteomes" id="UP000729402">
    <property type="component" value="Unassembled WGS sequence"/>
</dbReference>
<reference evidence="2" key="2">
    <citation type="submission" date="2021-02" db="EMBL/GenBank/DDBJ databases">
        <authorList>
            <person name="Kimball J.A."/>
            <person name="Haas M.W."/>
            <person name="Macchietto M."/>
            <person name="Kono T."/>
            <person name="Duquette J."/>
            <person name="Shao M."/>
        </authorList>
    </citation>
    <scope>NUCLEOTIDE SEQUENCE</scope>
    <source>
        <tissue evidence="2">Fresh leaf tissue</tissue>
    </source>
</reference>
<proteinExistence type="predicted"/>
<evidence type="ECO:0000256" key="1">
    <source>
        <dbReference type="SAM" id="MobiDB-lite"/>
    </source>
</evidence>
<gene>
    <name evidence="2" type="ORF">GUJ93_ZPchr0007g5856</name>
</gene>
<name>A0A8J5T6X8_ZIZPA</name>
<reference evidence="2" key="1">
    <citation type="journal article" date="2021" name="bioRxiv">
        <title>Whole Genome Assembly and Annotation of Northern Wild Rice, Zizania palustris L., Supports a Whole Genome Duplication in the Zizania Genus.</title>
        <authorList>
            <person name="Haas M."/>
            <person name="Kono T."/>
            <person name="Macchietto M."/>
            <person name="Millas R."/>
            <person name="McGilp L."/>
            <person name="Shao M."/>
            <person name="Duquette J."/>
            <person name="Hirsch C.N."/>
            <person name="Kimball J."/>
        </authorList>
    </citation>
    <scope>NUCLEOTIDE SEQUENCE</scope>
    <source>
        <tissue evidence="2">Fresh leaf tissue</tissue>
    </source>
</reference>
<feature type="compositionally biased region" description="Basic and acidic residues" evidence="1">
    <location>
        <begin position="66"/>
        <end position="82"/>
    </location>
</feature>
<dbReference type="EMBL" id="JAAALK010000282">
    <property type="protein sequence ID" value="KAG8081207.1"/>
    <property type="molecule type" value="Genomic_DNA"/>
</dbReference>
<organism evidence="2 3">
    <name type="scientific">Zizania palustris</name>
    <name type="common">Northern wild rice</name>
    <dbReference type="NCBI Taxonomy" id="103762"/>
    <lineage>
        <taxon>Eukaryota</taxon>
        <taxon>Viridiplantae</taxon>
        <taxon>Streptophyta</taxon>
        <taxon>Embryophyta</taxon>
        <taxon>Tracheophyta</taxon>
        <taxon>Spermatophyta</taxon>
        <taxon>Magnoliopsida</taxon>
        <taxon>Liliopsida</taxon>
        <taxon>Poales</taxon>
        <taxon>Poaceae</taxon>
        <taxon>BOP clade</taxon>
        <taxon>Oryzoideae</taxon>
        <taxon>Oryzeae</taxon>
        <taxon>Zizaniinae</taxon>
        <taxon>Zizania</taxon>
    </lineage>
</organism>
<protein>
    <submittedName>
        <fullName evidence="2">Uncharacterized protein</fullName>
    </submittedName>
</protein>
<dbReference type="AlphaFoldDB" id="A0A8J5T6X8"/>
<feature type="region of interest" description="Disordered" evidence="1">
    <location>
        <begin position="66"/>
        <end position="99"/>
    </location>
</feature>